<dbReference type="EMBL" id="SPNV01000039">
    <property type="protein sequence ID" value="KAF5864124.1"/>
    <property type="molecule type" value="Genomic_DNA"/>
</dbReference>
<accession>A0A8H6ACA9</accession>
<protein>
    <recommendedName>
        <fullName evidence="4">Glucose-methanol-choline oxidoreductase N-terminal domain-containing protein</fullName>
    </recommendedName>
</protein>
<dbReference type="PANTHER" id="PTHR11552:SF147">
    <property type="entry name" value="CHOLINE DEHYDROGENASE, MITOCHONDRIAL"/>
    <property type="match status" value="1"/>
</dbReference>
<dbReference type="SUPFAM" id="SSF54373">
    <property type="entry name" value="FAD-linked reductases, C-terminal domain"/>
    <property type="match status" value="1"/>
</dbReference>
<dbReference type="AlphaFoldDB" id="A0A8H6ACA9"/>
<name>A0A8H6ACA9_PETAA</name>
<comment type="caution">
    <text evidence="2">The sequence shown here is derived from an EMBL/GenBank/DDBJ whole genome shotgun (WGS) entry which is preliminary data.</text>
</comment>
<dbReference type="GO" id="GO:0016491">
    <property type="term" value="F:oxidoreductase activity"/>
    <property type="evidence" value="ECO:0007669"/>
    <property type="project" value="TreeGrafter"/>
</dbReference>
<evidence type="ECO:0000256" key="1">
    <source>
        <dbReference type="ARBA" id="ARBA00010790"/>
    </source>
</evidence>
<reference evidence="2 3" key="1">
    <citation type="submission" date="2019-04" db="EMBL/GenBank/DDBJ databases">
        <title>Aspergillus burnettii sp. nov., novel species from soil in southeast Queensland.</title>
        <authorList>
            <person name="Gilchrist C.L.M."/>
            <person name="Pitt J.I."/>
            <person name="Lange L."/>
            <person name="Lacey H.J."/>
            <person name="Vuong D."/>
            <person name="Midgley D.J."/>
            <person name="Greenfield P."/>
            <person name="Bradbury M."/>
            <person name="Lacey E."/>
            <person name="Busk P.K."/>
            <person name="Pilgaard B."/>
            <person name="Chooi Y.H."/>
            <person name="Piggott A.M."/>
        </authorList>
    </citation>
    <scope>NUCLEOTIDE SEQUENCE [LARGE SCALE GENOMIC DNA]</scope>
    <source>
        <strain evidence="2 3">FRR 5400</strain>
    </source>
</reference>
<sequence>MSQQYRNPLRNPVHYTTPQLRTKLNKFIVGAGAAGSVLASKLSEDPKETVLLLEAGGDNVNNDEIKVPLKFSKLFHTEHDWDYYTVEQPGLASRRSYWPPRSHDRWLNDDPTVFGVEFQTHRGGEHPELLLLSGIGPEEELSKHRIPIVRANDAVGKNLKDHLATTTIMCKAKPGARLDYLDSTLKAMPSIARYKLFGGGPLSSNAGEAATFFRSIGPDVESIGSPLAYIHHGEEAAPEGVGMFSLVPISLRQQRKGIITLNSRDAFDHPTIDPKYFSDAEDNDRTFLLVALRVSLRIMRSSALQQYLEPVPVNDDP</sequence>
<dbReference type="SUPFAM" id="SSF51905">
    <property type="entry name" value="FAD/NAD(P)-binding domain"/>
    <property type="match status" value="1"/>
</dbReference>
<dbReference type="InterPro" id="IPR012132">
    <property type="entry name" value="GMC_OxRdtase"/>
</dbReference>
<organism evidence="2 3">
    <name type="scientific">Petromyces alliaceus</name>
    <name type="common">Aspergillus alliaceus</name>
    <dbReference type="NCBI Taxonomy" id="209559"/>
    <lineage>
        <taxon>Eukaryota</taxon>
        <taxon>Fungi</taxon>
        <taxon>Dikarya</taxon>
        <taxon>Ascomycota</taxon>
        <taxon>Pezizomycotina</taxon>
        <taxon>Eurotiomycetes</taxon>
        <taxon>Eurotiomycetidae</taxon>
        <taxon>Eurotiales</taxon>
        <taxon>Aspergillaceae</taxon>
        <taxon>Aspergillus</taxon>
        <taxon>Aspergillus subgen. Circumdati</taxon>
    </lineage>
</organism>
<comment type="similarity">
    <text evidence="1">Belongs to the GMC oxidoreductase family.</text>
</comment>
<dbReference type="Gene3D" id="3.50.50.60">
    <property type="entry name" value="FAD/NAD(P)-binding domain"/>
    <property type="match status" value="2"/>
</dbReference>
<evidence type="ECO:0000313" key="2">
    <source>
        <dbReference type="EMBL" id="KAF5864124.1"/>
    </source>
</evidence>
<evidence type="ECO:0008006" key="4">
    <source>
        <dbReference type="Google" id="ProtNLM"/>
    </source>
</evidence>
<keyword evidence="3" id="KW-1185">Reference proteome</keyword>
<dbReference type="PANTHER" id="PTHR11552">
    <property type="entry name" value="GLUCOSE-METHANOL-CHOLINE GMC OXIDOREDUCTASE"/>
    <property type="match status" value="1"/>
</dbReference>
<dbReference type="Proteomes" id="UP000541154">
    <property type="component" value="Unassembled WGS sequence"/>
</dbReference>
<gene>
    <name evidence="2" type="ORF">ETB97_008530</name>
</gene>
<dbReference type="Gene3D" id="3.30.560.10">
    <property type="entry name" value="Glucose Oxidase, domain 3"/>
    <property type="match status" value="1"/>
</dbReference>
<proteinExistence type="inferred from homology"/>
<evidence type="ECO:0000313" key="3">
    <source>
        <dbReference type="Proteomes" id="UP000541154"/>
    </source>
</evidence>
<dbReference type="InterPro" id="IPR036188">
    <property type="entry name" value="FAD/NAD-bd_sf"/>
</dbReference>
<dbReference type="GO" id="GO:0050660">
    <property type="term" value="F:flavin adenine dinucleotide binding"/>
    <property type="evidence" value="ECO:0007669"/>
    <property type="project" value="InterPro"/>
</dbReference>